<name>A0A0V0SKF1_9BILA</name>
<dbReference type="Proteomes" id="UP000054630">
    <property type="component" value="Unassembled WGS sequence"/>
</dbReference>
<reference evidence="1 2" key="1">
    <citation type="submission" date="2015-01" db="EMBL/GenBank/DDBJ databases">
        <title>Evolution of Trichinella species and genotypes.</title>
        <authorList>
            <person name="Korhonen P.K."/>
            <person name="Edoardo P."/>
            <person name="Giuseppe L.R."/>
            <person name="Gasser R.B."/>
        </authorList>
    </citation>
    <scope>NUCLEOTIDE SEQUENCE [LARGE SCALE GENOMIC DNA]</scope>
    <source>
        <strain evidence="1">ISS37</strain>
    </source>
</reference>
<dbReference type="AlphaFoldDB" id="A0A0V0SKF1"/>
<evidence type="ECO:0000313" key="2">
    <source>
        <dbReference type="Proteomes" id="UP000054630"/>
    </source>
</evidence>
<keyword evidence="2" id="KW-1185">Reference proteome</keyword>
<sequence>MTLDQQNLKVGISIKHSLNQKADISHFRFCKLHQLLIAKQGHAAAGDLRRDNDVHAENEECAEQYRNEYMSNGRRTMKQLFKNLI</sequence>
<protein>
    <submittedName>
        <fullName evidence="1">Uncharacterized protein</fullName>
    </submittedName>
</protein>
<organism evidence="1 2">
    <name type="scientific">Trichinella nelsoni</name>
    <dbReference type="NCBI Taxonomy" id="6336"/>
    <lineage>
        <taxon>Eukaryota</taxon>
        <taxon>Metazoa</taxon>
        <taxon>Ecdysozoa</taxon>
        <taxon>Nematoda</taxon>
        <taxon>Enoplea</taxon>
        <taxon>Dorylaimia</taxon>
        <taxon>Trichinellida</taxon>
        <taxon>Trichinellidae</taxon>
        <taxon>Trichinella</taxon>
    </lineage>
</organism>
<accession>A0A0V0SKF1</accession>
<gene>
    <name evidence="1" type="ORF">T07_3837</name>
</gene>
<dbReference type="OrthoDB" id="10362039at2759"/>
<comment type="caution">
    <text evidence="1">The sequence shown here is derived from an EMBL/GenBank/DDBJ whole genome shotgun (WGS) entry which is preliminary data.</text>
</comment>
<proteinExistence type="predicted"/>
<evidence type="ECO:0000313" key="1">
    <source>
        <dbReference type="EMBL" id="KRX27116.1"/>
    </source>
</evidence>
<dbReference type="EMBL" id="JYDL01000004">
    <property type="protein sequence ID" value="KRX27116.1"/>
    <property type="molecule type" value="Genomic_DNA"/>
</dbReference>